<dbReference type="InterPro" id="IPR002347">
    <property type="entry name" value="SDR_fam"/>
</dbReference>
<name>A0A9E7C0D3_9ACTN</name>
<evidence type="ECO:0000313" key="4">
    <source>
        <dbReference type="Proteomes" id="UP001162834"/>
    </source>
</evidence>
<dbReference type="CDD" id="cd05233">
    <property type="entry name" value="SDR_c"/>
    <property type="match status" value="1"/>
</dbReference>
<gene>
    <name evidence="3" type="primary">bacC_6</name>
    <name evidence="3" type="ORF">DSM104329_01665</name>
</gene>
<comment type="similarity">
    <text evidence="1">Belongs to the short-chain dehydrogenases/reductases (SDR) family.</text>
</comment>
<dbReference type="PRINTS" id="PR00081">
    <property type="entry name" value="GDHRDH"/>
</dbReference>
<keyword evidence="2 3" id="KW-0560">Oxidoreductase</keyword>
<dbReference type="RefSeq" id="WP_259314967.1">
    <property type="nucleotide sequence ID" value="NZ_CP087164.1"/>
</dbReference>
<dbReference type="Pfam" id="PF13561">
    <property type="entry name" value="adh_short_C2"/>
    <property type="match status" value="1"/>
</dbReference>
<sequence>MTGRTVIVTGAGRGIGAAIAFRLGGEGAWVACLDVDGQSAEATAAALPRGGRSFAVDVGDEAAVRSALAAVVAERGAVHAVVNNAGIAGPQEPAGSTDLAAWEQTLRVNLTGAFLVSKHALEPLRRTDGAIVNVASALAFVGLRAESAYGPSKAGLVQLTKGMALDYAPDVRVNAVCPGAVRTPMIASVVAPGDSEALMAEYGRIHPLHRRLAAPEEIADAVLFLASDDASFVTGTALLVDAGLTA</sequence>
<dbReference type="EC" id="1.1.1.385" evidence="3"/>
<reference evidence="3" key="1">
    <citation type="journal article" date="2022" name="Int. J. Syst. Evol. Microbiol.">
        <title>Pseudomonas aegrilactucae sp. nov. and Pseudomonas morbosilactucae sp. nov., pathogens causing bacterial rot of lettuce in Japan.</title>
        <authorList>
            <person name="Sawada H."/>
            <person name="Fujikawa T."/>
            <person name="Satou M."/>
        </authorList>
    </citation>
    <scope>NUCLEOTIDE SEQUENCE</scope>
    <source>
        <strain evidence="3">0166_1</strain>
    </source>
</reference>
<dbReference type="GO" id="GO:0016616">
    <property type="term" value="F:oxidoreductase activity, acting on the CH-OH group of donors, NAD or NADP as acceptor"/>
    <property type="evidence" value="ECO:0007669"/>
    <property type="project" value="TreeGrafter"/>
</dbReference>
<dbReference type="PRINTS" id="PR00080">
    <property type="entry name" value="SDRFAMILY"/>
</dbReference>
<dbReference type="FunFam" id="3.40.50.720:FF:000084">
    <property type="entry name" value="Short-chain dehydrogenase reductase"/>
    <property type="match status" value="1"/>
</dbReference>
<dbReference type="Gene3D" id="3.40.50.720">
    <property type="entry name" value="NAD(P)-binding Rossmann-like Domain"/>
    <property type="match status" value="1"/>
</dbReference>
<evidence type="ECO:0000256" key="2">
    <source>
        <dbReference type="ARBA" id="ARBA00023002"/>
    </source>
</evidence>
<evidence type="ECO:0000256" key="1">
    <source>
        <dbReference type="ARBA" id="ARBA00006484"/>
    </source>
</evidence>
<evidence type="ECO:0000313" key="3">
    <source>
        <dbReference type="EMBL" id="UGS35278.1"/>
    </source>
</evidence>
<dbReference type="InterPro" id="IPR036291">
    <property type="entry name" value="NAD(P)-bd_dom_sf"/>
</dbReference>
<dbReference type="AlphaFoldDB" id="A0A9E7C0D3"/>
<dbReference type="SUPFAM" id="SSF51735">
    <property type="entry name" value="NAD(P)-binding Rossmann-fold domains"/>
    <property type="match status" value="1"/>
</dbReference>
<dbReference type="KEGG" id="sbae:DSM104329_01665"/>
<protein>
    <submittedName>
        <fullName evidence="3">Dihydroanticapsin 7-dehydrogenase</fullName>
        <ecNumber evidence="3">1.1.1.385</ecNumber>
    </submittedName>
</protein>
<organism evidence="3 4">
    <name type="scientific">Capillimicrobium parvum</name>
    <dbReference type="NCBI Taxonomy" id="2884022"/>
    <lineage>
        <taxon>Bacteria</taxon>
        <taxon>Bacillati</taxon>
        <taxon>Actinomycetota</taxon>
        <taxon>Thermoleophilia</taxon>
        <taxon>Solirubrobacterales</taxon>
        <taxon>Capillimicrobiaceae</taxon>
        <taxon>Capillimicrobium</taxon>
    </lineage>
</organism>
<accession>A0A9E7C0D3</accession>
<dbReference type="EMBL" id="CP087164">
    <property type="protein sequence ID" value="UGS35278.1"/>
    <property type="molecule type" value="Genomic_DNA"/>
</dbReference>
<dbReference type="Proteomes" id="UP001162834">
    <property type="component" value="Chromosome"/>
</dbReference>
<proteinExistence type="inferred from homology"/>
<dbReference type="PANTHER" id="PTHR42760">
    <property type="entry name" value="SHORT-CHAIN DEHYDROGENASES/REDUCTASES FAMILY MEMBER"/>
    <property type="match status" value="1"/>
</dbReference>
<keyword evidence="4" id="KW-1185">Reference proteome</keyword>